<protein>
    <submittedName>
        <fullName evidence="1">Uncharacterized protein</fullName>
    </submittedName>
</protein>
<dbReference type="AlphaFoldDB" id="A0A4Q8BDN5"/>
<proteinExistence type="predicted"/>
<reference evidence="1 2" key="1">
    <citation type="submission" date="2019-02" db="EMBL/GenBank/DDBJ databases">
        <title>Sequencing the genomes of 1000 actinobacteria strains.</title>
        <authorList>
            <person name="Klenk H.-P."/>
        </authorList>
    </citation>
    <scope>NUCLEOTIDE SEQUENCE [LARGE SCALE GENOMIC DNA]</scope>
    <source>
        <strain evidence="1 2">DSM 45612</strain>
    </source>
</reference>
<dbReference type="RefSeq" id="WP_130335380.1">
    <property type="nucleotide sequence ID" value="NZ_SHLD01000001.1"/>
</dbReference>
<accession>A0A4Q8BDN5</accession>
<keyword evidence="2" id="KW-1185">Reference proteome</keyword>
<name>A0A4Q8BDN5_9ACTN</name>
<comment type="caution">
    <text evidence="1">The sequence shown here is derived from an EMBL/GenBank/DDBJ whole genome shotgun (WGS) entry which is preliminary data.</text>
</comment>
<evidence type="ECO:0000313" key="1">
    <source>
        <dbReference type="EMBL" id="RZU75415.1"/>
    </source>
</evidence>
<dbReference type="Proteomes" id="UP000294114">
    <property type="component" value="Unassembled WGS sequence"/>
</dbReference>
<organism evidence="1 2">
    <name type="scientific">Micromonospora kangleipakensis</name>
    <dbReference type="NCBI Taxonomy" id="1077942"/>
    <lineage>
        <taxon>Bacteria</taxon>
        <taxon>Bacillati</taxon>
        <taxon>Actinomycetota</taxon>
        <taxon>Actinomycetes</taxon>
        <taxon>Micromonosporales</taxon>
        <taxon>Micromonosporaceae</taxon>
        <taxon>Micromonospora</taxon>
    </lineage>
</organism>
<gene>
    <name evidence="1" type="ORF">EV384_3956</name>
</gene>
<sequence length="59" mass="6998">MPTRGCSGGQLHAEFEPRPHGWFRLIFPLFLFAIRRQEKANMTYLREALERRVQVPARD</sequence>
<dbReference type="OrthoDB" id="5951835at2"/>
<dbReference type="EMBL" id="SHLD01000001">
    <property type="protein sequence ID" value="RZU75415.1"/>
    <property type="molecule type" value="Genomic_DNA"/>
</dbReference>
<evidence type="ECO:0000313" key="2">
    <source>
        <dbReference type="Proteomes" id="UP000294114"/>
    </source>
</evidence>